<name>A0A9P4LNH3_9PLEO</name>
<organism evidence="1 2">
    <name type="scientific">Setomelanomma holmii</name>
    <dbReference type="NCBI Taxonomy" id="210430"/>
    <lineage>
        <taxon>Eukaryota</taxon>
        <taxon>Fungi</taxon>
        <taxon>Dikarya</taxon>
        <taxon>Ascomycota</taxon>
        <taxon>Pezizomycotina</taxon>
        <taxon>Dothideomycetes</taxon>
        <taxon>Pleosporomycetidae</taxon>
        <taxon>Pleosporales</taxon>
        <taxon>Pleosporineae</taxon>
        <taxon>Phaeosphaeriaceae</taxon>
        <taxon>Setomelanomma</taxon>
    </lineage>
</organism>
<gene>
    <name evidence="1" type="ORF">EK21DRAFT_110257</name>
</gene>
<evidence type="ECO:0000313" key="2">
    <source>
        <dbReference type="Proteomes" id="UP000799777"/>
    </source>
</evidence>
<dbReference type="Proteomes" id="UP000799777">
    <property type="component" value="Unassembled WGS sequence"/>
</dbReference>
<evidence type="ECO:0000313" key="1">
    <source>
        <dbReference type="EMBL" id="KAF2032043.1"/>
    </source>
</evidence>
<dbReference type="AlphaFoldDB" id="A0A9P4LNH3"/>
<sequence length="222" mass="25802">MKHGLWWEYMYDELLWSADAHGRLSNDTPSWSWLSLEGRISKLYSVALNKEKTATIHVEDDAFTSNLRSIKATAPMSKIESVSAALHRYKVVEDDKLKLKLNWNSDIPMQQRVFAWALQFQTDVQGTKRRCRSYRGLVIVSVDEAKTGWSRVGYYDFHIWGLKSWQYGKNWDKMTTITLVWIPLPITSPGKFFAISASVVRGKSWCELQHCLLFCPYINTLR</sequence>
<protein>
    <submittedName>
        <fullName evidence="1">Uncharacterized protein</fullName>
    </submittedName>
</protein>
<comment type="caution">
    <text evidence="1">The sequence shown here is derived from an EMBL/GenBank/DDBJ whole genome shotgun (WGS) entry which is preliminary data.</text>
</comment>
<accession>A0A9P4LNH3</accession>
<keyword evidence="2" id="KW-1185">Reference proteome</keyword>
<reference evidence="1" key="1">
    <citation type="journal article" date="2020" name="Stud. Mycol.">
        <title>101 Dothideomycetes genomes: a test case for predicting lifestyles and emergence of pathogens.</title>
        <authorList>
            <person name="Haridas S."/>
            <person name="Albert R."/>
            <person name="Binder M."/>
            <person name="Bloem J."/>
            <person name="Labutti K."/>
            <person name="Salamov A."/>
            <person name="Andreopoulos B."/>
            <person name="Baker S."/>
            <person name="Barry K."/>
            <person name="Bills G."/>
            <person name="Bluhm B."/>
            <person name="Cannon C."/>
            <person name="Castanera R."/>
            <person name="Culley D."/>
            <person name="Daum C."/>
            <person name="Ezra D."/>
            <person name="Gonzalez J."/>
            <person name="Henrissat B."/>
            <person name="Kuo A."/>
            <person name="Liang C."/>
            <person name="Lipzen A."/>
            <person name="Lutzoni F."/>
            <person name="Magnuson J."/>
            <person name="Mondo S."/>
            <person name="Nolan M."/>
            <person name="Ohm R."/>
            <person name="Pangilinan J."/>
            <person name="Park H.-J."/>
            <person name="Ramirez L."/>
            <person name="Alfaro M."/>
            <person name="Sun H."/>
            <person name="Tritt A."/>
            <person name="Yoshinaga Y."/>
            <person name="Zwiers L.-H."/>
            <person name="Turgeon B."/>
            <person name="Goodwin S."/>
            <person name="Spatafora J."/>
            <person name="Crous P."/>
            <person name="Grigoriev I."/>
        </authorList>
    </citation>
    <scope>NUCLEOTIDE SEQUENCE</scope>
    <source>
        <strain evidence="1">CBS 110217</strain>
    </source>
</reference>
<dbReference type="OrthoDB" id="2958217at2759"/>
<proteinExistence type="predicted"/>
<dbReference type="EMBL" id="ML978175">
    <property type="protein sequence ID" value="KAF2032043.1"/>
    <property type="molecule type" value="Genomic_DNA"/>
</dbReference>